<reference evidence="8" key="1">
    <citation type="submission" date="2022-04" db="EMBL/GenBank/DDBJ databases">
        <title>Hymenobacter sp. isolated from the air.</title>
        <authorList>
            <person name="Won M."/>
            <person name="Lee C.-M."/>
            <person name="Woen H.-Y."/>
            <person name="Kwon S.-W."/>
        </authorList>
    </citation>
    <scope>NUCLEOTIDE SEQUENCE</scope>
    <source>
        <strain evidence="8">5420S-77</strain>
    </source>
</reference>
<evidence type="ECO:0000313" key="8">
    <source>
        <dbReference type="EMBL" id="UOQ65055.1"/>
    </source>
</evidence>
<evidence type="ECO:0000256" key="4">
    <source>
        <dbReference type="ARBA" id="ARBA00022679"/>
    </source>
</evidence>
<evidence type="ECO:0000313" key="9">
    <source>
        <dbReference type="Proteomes" id="UP000830401"/>
    </source>
</evidence>
<evidence type="ECO:0000256" key="1">
    <source>
        <dbReference type="ARBA" id="ARBA00000826"/>
    </source>
</evidence>
<organism evidence="8 9">
    <name type="scientific">Hymenobacter volaticus</name>
    <dbReference type="NCBI Taxonomy" id="2932254"/>
    <lineage>
        <taxon>Bacteria</taxon>
        <taxon>Pseudomonadati</taxon>
        <taxon>Bacteroidota</taxon>
        <taxon>Cytophagia</taxon>
        <taxon>Cytophagales</taxon>
        <taxon>Hymenobacteraceae</taxon>
        <taxon>Hymenobacter</taxon>
    </lineage>
</organism>
<keyword evidence="9" id="KW-1185">Reference proteome</keyword>
<feature type="domain" description="Glycosyl hydrolase family 13 catalytic" evidence="6">
    <location>
        <begin position="8"/>
        <end position="204"/>
    </location>
</feature>
<sequence>MGHNRPDYGRDAVRAYIRDNALMWLEDYRVDGLRCDSISHIRNVDGSSDPTRDLPEGWSLMKWINEEIRERMPWKITIGEDLQGNEYITRSPEEGGQGFSSQWDAAFVNIVRDAIVTPNDDDRDLHRVAETLTGIYNGDAFQRVIYTESHDEVANGKSRVTEEIMPGDAHGWFPKKRATLGAALVFTAPGIPMMFQGQEMLADGYFSDDLPLEWQHAEQHAGLVHLYRDLIALRRNLAGHTRGLLGQHTEVHHINNDDKTLAFIRRDQSGPGDTTIVLANFANRTHEAYTIGLPRGGNWRVRFNSDWEGYDEEFGNFESMDTQAEEGIYDDQPFHGSFGLAPYSVLIISQEPD</sequence>
<dbReference type="Gene3D" id="3.20.20.80">
    <property type="entry name" value="Glycosidases"/>
    <property type="match status" value="1"/>
</dbReference>
<dbReference type="PANTHER" id="PTHR43651:SF11">
    <property type="entry name" value="MALTO-OLIGOSYLTREHALOSE TREHALOHYDROLASE"/>
    <property type="match status" value="1"/>
</dbReference>
<dbReference type="InterPro" id="IPR006047">
    <property type="entry name" value="GH13_cat_dom"/>
</dbReference>
<dbReference type="Proteomes" id="UP000830401">
    <property type="component" value="Chromosome"/>
</dbReference>
<comment type="catalytic activity">
    <reaction evidence="1">
        <text>Transfers a segment of a (1-&gt;4)-alpha-D-glucan chain to a primary hydroxy group in a similar glucan chain.</text>
        <dbReference type="EC" id="2.4.1.18"/>
    </reaction>
</comment>
<dbReference type="InterPro" id="IPR017853">
    <property type="entry name" value="GH"/>
</dbReference>
<comment type="similarity">
    <text evidence="2">Belongs to the glycosyl hydrolase 13 family. GlgB subfamily.</text>
</comment>
<proteinExistence type="inferred from homology"/>
<evidence type="ECO:0000256" key="3">
    <source>
        <dbReference type="ARBA" id="ARBA00012541"/>
    </source>
</evidence>
<dbReference type="Gene3D" id="2.60.40.1180">
    <property type="entry name" value="Golgi alpha-mannosidase II"/>
    <property type="match status" value="1"/>
</dbReference>
<dbReference type="Pfam" id="PF00128">
    <property type="entry name" value="Alpha-amylase"/>
    <property type="match status" value="1"/>
</dbReference>
<dbReference type="PANTHER" id="PTHR43651">
    <property type="entry name" value="1,4-ALPHA-GLUCAN-BRANCHING ENZYME"/>
    <property type="match status" value="1"/>
</dbReference>
<evidence type="ECO:0000256" key="2">
    <source>
        <dbReference type="ARBA" id="ARBA00009000"/>
    </source>
</evidence>
<dbReference type="EMBL" id="CP095061">
    <property type="protein sequence ID" value="UOQ65055.1"/>
    <property type="molecule type" value="Genomic_DNA"/>
</dbReference>
<gene>
    <name evidence="8" type="ORF">MUN86_15970</name>
</gene>
<name>A0ABY4G2F8_9BACT</name>
<evidence type="ECO:0000259" key="6">
    <source>
        <dbReference type="Pfam" id="PF00128"/>
    </source>
</evidence>
<keyword evidence="4" id="KW-0808">Transferase</keyword>
<dbReference type="EC" id="2.4.1.18" evidence="3"/>
<dbReference type="SUPFAM" id="SSF51011">
    <property type="entry name" value="Glycosyl hydrolase domain"/>
    <property type="match status" value="1"/>
</dbReference>
<dbReference type="InterPro" id="IPR006048">
    <property type="entry name" value="A-amylase/branching_C"/>
</dbReference>
<dbReference type="InterPro" id="IPR013780">
    <property type="entry name" value="Glyco_hydro_b"/>
</dbReference>
<protein>
    <recommendedName>
        <fullName evidence="3">1,4-alpha-glucan branching enzyme</fullName>
        <ecNumber evidence="3">2.4.1.18</ecNumber>
    </recommendedName>
</protein>
<dbReference type="SUPFAM" id="SSF51445">
    <property type="entry name" value="(Trans)glycosidases"/>
    <property type="match status" value="1"/>
</dbReference>
<feature type="domain" description="Alpha-amylase/branching enzyme C-terminal all beta" evidence="7">
    <location>
        <begin position="254"/>
        <end position="349"/>
    </location>
</feature>
<accession>A0ABY4G2F8</accession>
<evidence type="ECO:0000256" key="5">
    <source>
        <dbReference type="ARBA" id="ARBA00023277"/>
    </source>
</evidence>
<dbReference type="RefSeq" id="WP_245119065.1">
    <property type="nucleotide sequence ID" value="NZ_CP095061.1"/>
</dbReference>
<dbReference type="Pfam" id="PF02806">
    <property type="entry name" value="Alpha-amylase_C"/>
    <property type="match status" value="1"/>
</dbReference>
<keyword evidence="5" id="KW-0119">Carbohydrate metabolism</keyword>
<evidence type="ECO:0000259" key="7">
    <source>
        <dbReference type="Pfam" id="PF02806"/>
    </source>
</evidence>